<sequence>MHVTFSTRRLVEERNYGLYGKSVNGRAGRDNERAADGAGLIISRNT</sequence>
<dbReference type="EMBL" id="KQ978227">
    <property type="protein sequence ID" value="KYM96230.1"/>
    <property type="molecule type" value="Genomic_DNA"/>
</dbReference>
<gene>
    <name evidence="2" type="ORF">ALC62_13100</name>
</gene>
<evidence type="ECO:0000313" key="2">
    <source>
        <dbReference type="EMBL" id="KYM96230.1"/>
    </source>
</evidence>
<dbReference type="Proteomes" id="UP000078542">
    <property type="component" value="Unassembled WGS sequence"/>
</dbReference>
<proteinExistence type="predicted"/>
<name>A0A151IAF7_9HYME</name>
<keyword evidence="3" id="KW-1185">Reference proteome</keyword>
<dbReference type="AlphaFoldDB" id="A0A151IAF7"/>
<organism evidence="2 3">
    <name type="scientific">Cyphomyrmex costatus</name>
    <dbReference type="NCBI Taxonomy" id="456900"/>
    <lineage>
        <taxon>Eukaryota</taxon>
        <taxon>Metazoa</taxon>
        <taxon>Ecdysozoa</taxon>
        <taxon>Arthropoda</taxon>
        <taxon>Hexapoda</taxon>
        <taxon>Insecta</taxon>
        <taxon>Pterygota</taxon>
        <taxon>Neoptera</taxon>
        <taxon>Endopterygota</taxon>
        <taxon>Hymenoptera</taxon>
        <taxon>Apocrita</taxon>
        <taxon>Aculeata</taxon>
        <taxon>Formicoidea</taxon>
        <taxon>Formicidae</taxon>
        <taxon>Myrmicinae</taxon>
        <taxon>Cyphomyrmex</taxon>
    </lineage>
</organism>
<feature type="region of interest" description="Disordered" evidence="1">
    <location>
        <begin position="21"/>
        <end position="46"/>
    </location>
</feature>
<accession>A0A151IAF7</accession>
<evidence type="ECO:0000256" key="1">
    <source>
        <dbReference type="SAM" id="MobiDB-lite"/>
    </source>
</evidence>
<protein>
    <submittedName>
        <fullName evidence="2">Uncharacterized protein</fullName>
    </submittedName>
</protein>
<reference evidence="2 3" key="1">
    <citation type="submission" date="2016-03" db="EMBL/GenBank/DDBJ databases">
        <title>Cyphomyrmex costatus WGS genome.</title>
        <authorList>
            <person name="Nygaard S."/>
            <person name="Hu H."/>
            <person name="Boomsma J."/>
            <person name="Zhang G."/>
        </authorList>
    </citation>
    <scope>NUCLEOTIDE SEQUENCE [LARGE SCALE GENOMIC DNA]</scope>
    <source>
        <strain evidence="2">MS0001</strain>
        <tissue evidence="2">Whole body</tissue>
    </source>
</reference>
<evidence type="ECO:0000313" key="3">
    <source>
        <dbReference type="Proteomes" id="UP000078542"/>
    </source>
</evidence>